<feature type="transmembrane region" description="Helical" evidence="8">
    <location>
        <begin position="95"/>
        <end position="115"/>
    </location>
</feature>
<feature type="transmembrane region" description="Helical" evidence="8">
    <location>
        <begin position="250"/>
        <end position="275"/>
    </location>
</feature>
<evidence type="ECO:0000256" key="3">
    <source>
        <dbReference type="ARBA" id="ARBA00022448"/>
    </source>
</evidence>
<sequence>MTAPTLTLHEQMSIPEPGENELATQIAQCPSNPPVYDAQTFPDGGLKAWLNVIGGWCIFFSLFGWVNGVCTCIGDAALFTASLSTCSTWFYRRRAFAFGVLLTGTSIGGVVMPIILEHLLGRLDFGWAIRICTFINLVLLVIALPTVTSRLPPHPKPVSLWYYLRPLKGIRFLMLSPGCALFYLALYEGMSPALAGYLIPILNATSLFGRIIPGIAADMVGRFNTMVAMCAFAGIIVLALWLPGRANAPIILFSGLYGFASGAFISLIPALTAQISDIREIGVRSGTLWLTVAIAALVASPIGGAMEVRDDGAFEQLQIFAGVVMLVGTSCFGVARWYLSGGNLVAKRMYLDITAILSLLKFLFISSSSSTTEQTGLPFQYQHSKAILPSVDLDLVDATKELQTKIVRTTDHKAGRFVKLLLDRGADVNFQGGYFGNALQVASFKGHKEIMKLLLDNGAGINIQGGHFVNALKAASAGNQEGIKGLLLEKGMVVYYLSICLYTQYTSIVIAEKTSWGRPKHDVGTRTTAPAFLFVL</sequence>
<proteinExistence type="inferred from homology"/>
<reference evidence="9" key="2">
    <citation type="journal article" date="2014" name="PLoS Genet.">
        <title>Signature gene expression reveals novel clues to the molecular mechanisms of dimorphic transition in Penicillium marneffei.</title>
        <authorList>
            <person name="Yang E."/>
            <person name="Wang G."/>
            <person name="Cai J."/>
            <person name="Woo P.C."/>
            <person name="Lau S.K."/>
            <person name="Yuen K.-Y."/>
            <person name="Chow W.-N."/>
            <person name="Lin X."/>
        </authorList>
    </citation>
    <scope>NUCLEOTIDE SEQUENCE</scope>
    <source>
        <strain evidence="9">PM1</strain>
    </source>
</reference>
<dbReference type="InterPro" id="IPR036259">
    <property type="entry name" value="MFS_trans_sf"/>
</dbReference>
<reference key="1">
    <citation type="journal article" date="2014" name="PLoS Genet.">
        <title>Signature Gene Expression Reveals Novel Clues to the Molecular Mechanisms of Dimorphic Transition in Penicillium marneffei.</title>
        <authorList>
            <person name="Yang E."/>
            <person name="Wang G."/>
            <person name="Cai J."/>
            <person name="Woo P.C."/>
            <person name="Lau S.K."/>
            <person name="Yuen K.-Y."/>
            <person name="Chow W.-N."/>
            <person name="Lin X."/>
        </authorList>
    </citation>
    <scope>NUCLEOTIDE SEQUENCE [LARGE SCALE GENOMIC DNA]</scope>
    <source>
        <strain>PM1</strain>
    </source>
</reference>
<evidence type="ECO:0000256" key="1">
    <source>
        <dbReference type="ARBA" id="ARBA00004141"/>
    </source>
</evidence>
<evidence type="ECO:0000256" key="6">
    <source>
        <dbReference type="ARBA" id="ARBA00023136"/>
    </source>
</evidence>
<feature type="repeat" description="ANK" evidence="7">
    <location>
        <begin position="437"/>
        <end position="466"/>
    </location>
</feature>
<dbReference type="Gene3D" id="1.25.40.20">
    <property type="entry name" value="Ankyrin repeat-containing domain"/>
    <property type="match status" value="1"/>
</dbReference>
<dbReference type="GO" id="GO:0016020">
    <property type="term" value="C:membrane"/>
    <property type="evidence" value="ECO:0007669"/>
    <property type="project" value="UniProtKB-SubCell"/>
</dbReference>
<dbReference type="PROSITE" id="PS50297">
    <property type="entry name" value="ANK_REP_REGION"/>
    <property type="match status" value="1"/>
</dbReference>
<dbReference type="InterPro" id="IPR050327">
    <property type="entry name" value="Proton-linked_MCT"/>
</dbReference>
<dbReference type="PROSITE" id="PS50088">
    <property type="entry name" value="ANK_REPEAT"/>
    <property type="match status" value="1"/>
</dbReference>
<keyword evidence="5 8" id="KW-1133">Transmembrane helix</keyword>
<feature type="transmembrane region" description="Helical" evidence="8">
    <location>
        <begin position="318"/>
        <end position="338"/>
    </location>
</feature>
<feature type="transmembrane region" description="Helical" evidence="8">
    <location>
        <begin position="223"/>
        <end position="244"/>
    </location>
</feature>
<evidence type="ECO:0000256" key="5">
    <source>
        <dbReference type="ARBA" id="ARBA00022989"/>
    </source>
</evidence>
<keyword evidence="6 8" id="KW-0472">Membrane</keyword>
<dbReference type="AlphaFoldDB" id="A0A093VGW7"/>
<name>A0A093VGW7_TALMA</name>
<feature type="transmembrane region" description="Helical" evidence="8">
    <location>
        <begin position="193"/>
        <end position="211"/>
    </location>
</feature>
<comment type="similarity">
    <text evidence="2">Belongs to the major facilitator superfamily. Monocarboxylate porter (TC 2.A.1.13) family.</text>
</comment>
<evidence type="ECO:0000256" key="7">
    <source>
        <dbReference type="PROSITE-ProRule" id="PRU00023"/>
    </source>
</evidence>
<dbReference type="PANTHER" id="PTHR11360:SF224">
    <property type="entry name" value="MAJOR FACILITATOR SUPERFAMILY (MFS) PROFILE DOMAIN-CONTAINING PROTEIN-RELATED"/>
    <property type="match status" value="1"/>
</dbReference>
<feature type="transmembrane region" description="Helical" evidence="8">
    <location>
        <begin position="169"/>
        <end position="187"/>
    </location>
</feature>
<dbReference type="Pfam" id="PF07690">
    <property type="entry name" value="MFS_1"/>
    <property type="match status" value="1"/>
</dbReference>
<dbReference type="SUPFAM" id="SSF103473">
    <property type="entry name" value="MFS general substrate transporter"/>
    <property type="match status" value="1"/>
</dbReference>
<feature type="transmembrane region" description="Helical" evidence="8">
    <location>
        <begin position="53"/>
        <end position="83"/>
    </location>
</feature>
<evidence type="ECO:0000256" key="4">
    <source>
        <dbReference type="ARBA" id="ARBA00022692"/>
    </source>
</evidence>
<protein>
    <submittedName>
        <fullName evidence="9">Putative transporter MCH4</fullName>
    </submittedName>
</protein>
<dbReference type="GO" id="GO:0022857">
    <property type="term" value="F:transmembrane transporter activity"/>
    <property type="evidence" value="ECO:0007669"/>
    <property type="project" value="InterPro"/>
</dbReference>
<feature type="transmembrane region" description="Helical" evidence="8">
    <location>
        <begin position="287"/>
        <end position="306"/>
    </location>
</feature>
<keyword evidence="3" id="KW-0813">Transport</keyword>
<keyword evidence="7" id="KW-0040">ANK repeat</keyword>
<dbReference type="SUPFAM" id="SSF48403">
    <property type="entry name" value="Ankyrin repeat"/>
    <property type="match status" value="1"/>
</dbReference>
<evidence type="ECO:0000313" key="9">
    <source>
        <dbReference type="EMBL" id="KFX45936.1"/>
    </source>
</evidence>
<dbReference type="Pfam" id="PF12796">
    <property type="entry name" value="Ank_2"/>
    <property type="match status" value="1"/>
</dbReference>
<dbReference type="Gene3D" id="1.20.1250.20">
    <property type="entry name" value="MFS general substrate transporter like domains"/>
    <property type="match status" value="2"/>
</dbReference>
<keyword evidence="4 8" id="KW-0812">Transmembrane</keyword>
<dbReference type="EMBL" id="JPOX01000021">
    <property type="protein sequence ID" value="KFX45936.1"/>
    <property type="molecule type" value="Genomic_DNA"/>
</dbReference>
<dbReference type="InterPro" id="IPR011701">
    <property type="entry name" value="MFS"/>
</dbReference>
<evidence type="ECO:0000256" key="2">
    <source>
        <dbReference type="ARBA" id="ARBA00006727"/>
    </source>
</evidence>
<comment type="caution">
    <text evidence="9">The sequence shown here is derived from an EMBL/GenBank/DDBJ whole genome shotgun (WGS) entry which is preliminary data.</text>
</comment>
<comment type="subcellular location">
    <subcellularLocation>
        <location evidence="1">Membrane</location>
        <topology evidence="1">Multi-pass membrane protein</topology>
    </subcellularLocation>
</comment>
<dbReference type="InterPro" id="IPR036770">
    <property type="entry name" value="Ankyrin_rpt-contain_sf"/>
</dbReference>
<dbReference type="PANTHER" id="PTHR11360">
    <property type="entry name" value="MONOCARBOXYLATE TRANSPORTER"/>
    <property type="match status" value="1"/>
</dbReference>
<gene>
    <name evidence="9" type="ORF">GQ26_0211230</name>
</gene>
<evidence type="ECO:0000256" key="8">
    <source>
        <dbReference type="SAM" id="Phobius"/>
    </source>
</evidence>
<dbReference type="InterPro" id="IPR002110">
    <property type="entry name" value="Ankyrin_rpt"/>
</dbReference>
<accession>A0A093VGW7</accession>
<feature type="transmembrane region" description="Helical" evidence="8">
    <location>
        <begin position="127"/>
        <end position="148"/>
    </location>
</feature>
<organism evidence="9">
    <name type="scientific">Talaromyces marneffei PM1</name>
    <dbReference type="NCBI Taxonomy" id="1077442"/>
    <lineage>
        <taxon>Eukaryota</taxon>
        <taxon>Fungi</taxon>
        <taxon>Dikarya</taxon>
        <taxon>Ascomycota</taxon>
        <taxon>Pezizomycotina</taxon>
        <taxon>Eurotiomycetes</taxon>
        <taxon>Eurotiomycetidae</taxon>
        <taxon>Eurotiales</taxon>
        <taxon>Trichocomaceae</taxon>
        <taxon>Talaromyces</taxon>
        <taxon>Talaromyces sect. Talaromyces</taxon>
    </lineage>
</organism>